<sequence>MRALLIAAATALAAFGLSACSLPPVGAVAVGVDDAGGPVLVMASCEGPAEHIEVSSAPETGTASPTVQDWREDLELSNPEPRDDDPAAVSLTDPGGRWEAVIAGAEFTEGRVYEARAWPTTEGTLGSIDFTTAEIADLGEGEVLYYDEAVKRRGPVADFVDAGLAHC</sequence>
<protein>
    <recommendedName>
        <fullName evidence="4">Lipoprotein</fullName>
    </recommendedName>
</protein>
<name>A0A4S8PD72_9ACTN</name>
<dbReference type="Proteomes" id="UP000305792">
    <property type="component" value="Unassembled WGS sequence"/>
</dbReference>
<keyword evidence="3" id="KW-1185">Reference proteome</keyword>
<proteinExistence type="predicted"/>
<evidence type="ECO:0008006" key="4">
    <source>
        <dbReference type="Google" id="ProtNLM"/>
    </source>
</evidence>
<gene>
    <name evidence="2" type="ORF">E9998_11940</name>
</gene>
<keyword evidence="1" id="KW-0732">Signal</keyword>
<feature type="signal peptide" evidence="1">
    <location>
        <begin position="1"/>
        <end position="19"/>
    </location>
</feature>
<dbReference type="AlphaFoldDB" id="A0A4S8PD72"/>
<feature type="chain" id="PRO_5038466640" description="Lipoprotein" evidence="1">
    <location>
        <begin position="20"/>
        <end position="167"/>
    </location>
</feature>
<dbReference type="RefSeq" id="WP_136529929.1">
    <property type="nucleotide sequence ID" value="NZ_STGX01000008.1"/>
</dbReference>
<dbReference type="EMBL" id="STGX01000008">
    <property type="protein sequence ID" value="THV28318.1"/>
    <property type="molecule type" value="Genomic_DNA"/>
</dbReference>
<organism evidence="2 3">
    <name type="scientific">Glycomyces paridis</name>
    <dbReference type="NCBI Taxonomy" id="2126555"/>
    <lineage>
        <taxon>Bacteria</taxon>
        <taxon>Bacillati</taxon>
        <taxon>Actinomycetota</taxon>
        <taxon>Actinomycetes</taxon>
        <taxon>Glycomycetales</taxon>
        <taxon>Glycomycetaceae</taxon>
        <taxon>Glycomyces</taxon>
    </lineage>
</organism>
<reference evidence="2 3" key="1">
    <citation type="journal article" date="2018" name="Int. J. Syst. Evol. Microbiol.">
        <title>Glycomyces paridis sp. nov., isolated from the medicinal plant Paris polyphylla.</title>
        <authorList>
            <person name="Fang X.M."/>
            <person name="Bai J.L."/>
            <person name="Su J."/>
            <person name="Zhao L.L."/>
            <person name="Liu H.Y."/>
            <person name="Ma B.P."/>
            <person name="Zhang Y.Q."/>
            <person name="Yu L.Y."/>
        </authorList>
    </citation>
    <scope>NUCLEOTIDE SEQUENCE [LARGE SCALE GENOMIC DNA]</scope>
    <source>
        <strain evidence="2 3">CPCC 204357</strain>
    </source>
</reference>
<evidence type="ECO:0000313" key="3">
    <source>
        <dbReference type="Proteomes" id="UP000305792"/>
    </source>
</evidence>
<dbReference type="OrthoDB" id="5198156at2"/>
<dbReference type="PROSITE" id="PS51257">
    <property type="entry name" value="PROKAR_LIPOPROTEIN"/>
    <property type="match status" value="1"/>
</dbReference>
<accession>A0A4S8PD72</accession>
<evidence type="ECO:0000256" key="1">
    <source>
        <dbReference type="SAM" id="SignalP"/>
    </source>
</evidence>
<evidence type="ECO:0000313" key="2">
    <source>
        <dbReference type="EMBL" id="THV28318.1"/>
    </source>
</evidence>
<comment type="caution">
    <text evidence="2">The sequence shown here is derived from an EMBL/GenBank/DDBJ whole genome shotgun (WGS) entry which is preliminary data.</text>
</comment>